<evidence type="ECO:0000256" key="7">
    <source>
        <dbReference type="ARBA" id="ARBA00031448"/>
    </source>
</evidence>
<comment type="similarity">
    <text evidence="2">Belongs to the glycosyl hydrolase 3 family.</text>
</comment>
<dbReference type="InterPro" id="IPR051915">
    <property type="entry name" value="Cellulose_Degrad_GH3"/>
</dbReference>
<gene>
    <name evidence="12" type="ORF">HD841_000917</name>
</gene>
<feature type="signal peptide" evidence="10">
    <location>
        <begin position="1"/>
        <end position="22"/>
    </location>
</feature>
<keyword evidence="13" id="KW-1185">Reference proteome</keyword>
<dbReference type="InterPro" id="IPR002772">
    <property type="entry name" value="Glyco_hydro_3_C"/>
</dbReference>
<dbReference type="PRINTS" id="PR00133">
    <property type="entry name" value="GLHYDRLASE3"/>
</dbReference>
<organism evidence="12 13">
    <name type="scientific">Sphingomonas melonis</name>
    <dbReference type="NCBI Taxonomy" id="152682"/>
    <lineage>
        <taxon>Bacteria</taxon>
        <taxon>Pseudomonadati</taxon>
        <taxon>Pseudomonadota</taxon>
        <taxon>Alphaproteobacteria</taxon>
        <taxon>Sphingomonadales</taxon>
        <taxon>Sphingomonadaceae</taxon>
        <taxon>Sphingomonas</taxon>
    </lineage>
</organism>
<evidence type="ECO:0000256" key="6">
    <source>
        <dbReference type="ARBA" id="ARBA00023295"/>
    </source>
</evidence>
<dbReference type="InterPro" id="IPR001764">
    <property type="entry name" value="Glyco_hydro_3_N"/>
</dbReference>
<dbReference type="RefSeq" id="WP_179507650.1">
    <property type="nucleotide sequence ID" value="NZ_JACCBY010000001.1"/>
</dbReference>
<dbReference type="Pfam" id="PF14310">
    <property type="entry name" value="Fn3-like"/>
    <property type="match status" value="1"/>
</dbReference>
<proteinExistence type="inferred from homology"/>
<evidence type="ECO:0000256" key="4">
    <source>
        <dbReference type="ARBA" id="ARBA00022729"/>
    </source>
</evidence>
<keyword evidence="4 10" id="KW-0732">Signal</keyword>
<evidence type="ECO:0000313" key="13">
    <source>
        <dbReference type="Proteomes" id="UP000517753"/>
    </source>
</evidence>
<sequence>MNLTRRSLLATSAIVMATPAWSQTTTIYRDRRAPIADRVRDLLGRMTLEEKAAQLCCIWFRKDKILDLKTGEYSPEKAAKVMPDGIGQIGRPSDTAGLARYAITAFREPEETVTFMNAAQRHAVEGTRLGIPLIFHEETAHGLAVKGATSFPVPPALGSTWDPELIERIFTYTARQARTRGVTVALSPVLDLVRDPRWGRNEEFFGEDPHLVGEMGLAAVRGLQGPTRPVGPDRLFATLKHFIHGAPQNGINVGPSDMSERMLRETYLPPFAKAIRKGKAAIVMPSYNEVGGVPAHANRHLLQEVGRELLGFEGLYLSDYGGIDELVGLHKMGDGPEDAAALAMHAGVDVDLPDSVAYKTLPALVRSGRVPVASVDAAVARVLSLKFEAGLFEQPYVDVRRAAKVLTDPAGAALARTAAQKALVLLKNDGILPLDPSRKMTLAVIGPNAKEAVLGGYSGLPEHAVGVLEGITAAAGGAMRVEHADGVWITQPDARGQRLPTRPAKSVPPADNAARIKEAAALAARSDVVLLVVGDNEQVTRETISAAAPGDRDTLNLYGDQDALVEAVLATGKPVVALLLNGRPLAVNTLADKANALVEGWYLGEQGGNAVADMIFGKISPGGKMAVSIPRSVGDLPSFYNRHPSSDKSPYVEGKRRPLYPFGHGLSYTTFVLAAPRLNATEIDRNGRFRVDVDVTNSGSRAGDEVVQVYIRDMVSSVPRPTLELKAFRRVTLKPGERRTVSFDLGPDELAFWDADMKWTVEPGAFRIYSGNSSASLDYATLTVR</sequence>
<dbReference type="Gene3D" id="2.60.40.10">
    <property type="entry name" value="Immunoglobulins"/>
    <property type="match status" value="1"/>
</dbReference>
<dbReference type="SUPFAM" id="SSF52279">
    <property type="entry name" value="Beta-D-glucan exohydrolase, C-terminal domain"/>
    <property type="match status" value="1"/>
</dbReference>
<protein>
    <recommendedName>
        <fullName evidence="3">beta-glucosidase</fullName>
        <ecNumber evidence="3">3.2.1.21</ecNumber>
    </recommendedName>
    <alternativeName>
        <fullName evidence="9">Beta-D-glucoside glucohydrolase</fullName>
    </alternativeName>
    <alternativeName>
        <fullName evidence="7">Cellobiase</fullName>
    </alternativeName>
    <alternativeName>
        <fullName evidence="8">Gentiobiase</fullName>
    </alternativeName>
</protein>
<evidence type="ECO:0000259" key="11">
    <source>
        <dbReference type="SMART" id="SM01217"/>
    </source>
</evidence>
<dbReference type="GO" id="GO:0008422">
    <property type="term" value="F:beta-glucosidase activity"/>
    <property type="evidence" value="ECO:0007669"/>
    <property type="project" value="UniProtKB-EC"/>
</dbReference>
<dbReference type="SMART" id="SM01217">
    <property type="entry name" value="Fn3_like"/>
    <property type="match status" value="1"/>
</dbReference>
<dbReference type="Pfam" id="PF00933">
    <property type="entry name" value="Glyco_hydro_3"/>
    <property type="match status" value="1"/>
</dbReference>
<dbReference type="InterPro" id="IPR017853">
    <property type="entry name" value="GH"/>
</dbReference>
<evidence type="ECO:0000256" key="10">
    <source>
        <dbReference type="SAM" id="SignalP"/>
    </source>
</evidence>
<evidence type="ECO:0000256" key="3">
    <source>
        <dbReference type="ARBA" id="ARBA00012744"/>
    </source>
</evidence>
<dbReference type="PANTHER" id="PTHR30620">
    <property type="entry name" value="PERIPLASMIC BETA-GLUCOSIDASE-RELATED"/>
    <property type="match status" value="1"/>
</dbReference>
<dbReference type="Gene3D" id="3.40.50.1700">
    <property type="entry name" value="Glycoside hydrolase family 3 C-terminal domain"/>
    <property type="match status" value="1"/>
</dbReference>
<evidence type="ECO:0000256" key="9">
    <source>
        <dbReference type="ARBA" id="ARBA00032594"/>
    </source>
</evidence>
<dbReference type="Proteomes" id="UP000517753">
    <property type="component" value="Unassembled WGS sequence"/>
</dbReference>
<evidence type="ECO:0000313" key="12">
    <source>
        <dbReference type="EMBL" id="NYD89148.1"/>
    </source>
</evidence>
<dbReference type="PANTHER" id="PTHR30620:SF16">
    <property type="entry name" value="LYSOSOMAL BETA GLUCOSIDASE"/>
    <property type="match status" value="1"/>
</dbReference>
<comment type="caution">
    <text evidence="12">The sequence shown here is derived from an EMBL/GenBank/DDBJ whole genome shotgun (WGS) entry which is preliminary data.</text>
</comment>
<evidence type="ECO:0000256" key="1">
    <source>
        <dbReference type="ARBA" id="ARBA00000448"/>
    </source>
</evidence>
<evidence type="ECO:0000256" key="2">
    <source>
        <dbReference type="ARBA" id="ARBA00005336"/>
    </source>
</evidence>
<feature type="domain" description="Fibronectin type III-like" evidence="11">
    <location>
        <begin position="705"/>
        <end position="774"/>
    </location>
</feature>
<evidence type="ECO:0000256" key="8">
    <source>
        <dbReference type="ARBA" id="ARBA00032194"/>
    </source>
</evidence>
<keyword evidence="5 12" id="KW-0378">Hydrolase</keyword>
<dbReference type="AlphaFoldDB" id="A0A7Y9JZU8"/>
<dbReference type="InterPro" id="IPR026891">
    <property type="entry name" value="Fn3-like"/>
</dbReference>
<reference evidence="12 13" key="2">
    <citation type="submission" date="2020-08" db="EMBL/GenBank/DDBJ databases">
        <title>The Agave Microbiome: Exploring the role of microbial communities in plant adaptations to desert environments.</title>
        <authorList>
            <person name="Partida-Martinez L.P."/>
        </authorList>
    </citation>
    <scope>NUCLEOTIDE SEQUENCE [LARGE SCALE GENOMIC DNA]</scope>
    <source>
        <strain evidence="12 13">AS2.3</strain>
    </source>
</reference>
<dbReference type="InterPro" id="IPR036962">
    <property type="entry name" value="Glyco_hydro_3_N_sf"/>
</dbReference>
<dbReference type="FunFam" id="2.60.40.10:FF:000495">
    <property type="entry name" value="Periplasmic beta-glucosidase"/>
    <property type="match status" value="1"/>
</dbReference>
<dbReference type="Pfam" id="PF01915">
    <property type="entry name" value="Glyco_hydro_3_C"/>
    <property type="match status" value="1"/>
</dbReference>
<dbReference type="SUPFAM" id="SSF51445">
    <property type="entry name" value="(Trans)glycosidases"/>
    <property type="match status" value="1"/>
</dbReference>
<feature type="chain" id="PRO_5031453974" description="beta-glucosidase" evidence="10">
    <location>
        <begin position="23"/>
        <end position="785"/>
    </location>
</feature>
<name>A0A7Y9JZU8_9SPHN</name>
<reference evidence="12 13" key="1">
    <citation type="submission" date="2020-07" db="EMBL/GenBank/DDBJ databases">
        <authorList>
            <person name="Partida-Martinez L."/>
            <person name="Huntemann M."/>
            <person name="Clum A."/>
            <person name="Wang J."/>
            <person name="Palaniappan K."/>
            <person name="Ritter S."/>
            <person name="Chen I.-M."/>
            <person name="Stamatis D."/>
            <person name="Reddy T."/>
            <person name="O'Malley R."/>
            <person name="Daum C."/>
            <person name="Shapiro N."/>
            <person name="Ivanova N."/>
            <person name="Kyrpides N."/>
            <person name="Woyke T."/>
        </authorList>
    </citation>
    <scope>NUCLEOTIDE SEQUENCE [LARGE SCALE GENOMIC DNA]</scope>
    <source>
        <strain evidence="12 13">AS2.3</strain>
    </source>
</reference>
<evidence type="ECO:0000256" key="5">
    <source>
        <dbReference type="ARBA" id="ARBA00022801"/>
    </source>
</evidence>
<dbReference type="EMBL" id="JACCBY010000001">
    <property type="protein sequence ID" value="NYD89148.1"/>
    <property type="molecule type" value="Genomic_DNA"/>
</dbReference>
<comment type="catalytic activity">
    <reaction evidence="1">
        <text>Hydrolysis of terminal, non-reducing beta-D-glucosyl residues with release of beta-D-glucose.</text>
        <dbReference type="EC" id="3.2.1.21"/>
    </reaction>
</comment>
<dbReference type="GO" id="GO:0009251">
    <property type="term" value="P:glucan catabolic process"/>
    <property type="evidence" value="ECO:0007669"/>
    <property type="project" value="TreeGrafter"/>
</dbReference>
<dbReference type="InterPro" id="IPR013783">
    <property type="entry name" value="Ig-like_fold"/>
</dbReference>
<dbReference type="Gene3D" id="3.20.20.300">
    <property type="entry name" value="Glycoside hydrolase, family 3, N-terminal domain"/>
    <property type="match status" value="1"/>
</dbReference>
<accession>A0A7Y9JZU8</accession>
<keyword evidence="6 12" id="KW-0326">Glycosidase</keyword>
<dbReference type="EC" id="3.2.1.21" evidence="3"/>
<dbReference type="InterPro" id="IPR036881">
    <property type="entry name" value="Glyco_hydro_3_C_sf"/>
</dbReference>